<dbReference type="AlphaFoldDB" id="A0A2V1P6G6"/>
<organism evidence="8 9">
    <name type="scientific">Salibaculum griseiflavum</name>
    <dbReference type="NCBI Taxonomy" id="1914409"/>
    <lineage>
        <taxon>Bacteria</taxon>
        <taxon>Pseudomonadati</taxon>
        <taxon>Pseudomonadota</taxon>
        <taxon>Alphaproteobacteria</taxon>
        <taxon>Rhodobacterales</taxon>
        <taxon>Roseobacteraceae</taxon>
        <taxon>Salibaculum</taxon>
    </lineage>
</organism>
<dbReference type="Pfam" id="PF22483">
    <property type="entry name" value="Mu-transpos_C_2"/>
    <property type="match status" value="1"/>
</dbReference>
<dbReference type="Proteomes" id="UP000245293">
    <property type="component" value="Unassembled WGS sequence"/>
</dbReference>
<evidence type="ECO:0000256" key="3">
    <source>
        <dbReference type="ARBA" id="ARBA00023125"/>
    </source>
</evidence>
<dbReference type="PROSITE" id="PS50531">
    <property type="entry name" value="HTH_IS21"/>
    <property type="match status" value="1"/>
</dbReference>
<dbReference type="InterPro" id="IPR009057">
    <property type="entry name" value="Homeodomain-like_sf"/>
</dbReference>
<evidence type="ECO:0000313" key="9">
    <source>
        <dbReference type="Proteomes" id="UP000245293"/>
    </source>
</evidence>
<dbReference type="Gene3D" id="3.30.420.10">
    <property type="entry name" value="Ribonuclease H-like superfamily/Ribonuclease H"/>
    <property type="match status" value="1"/>
</dbReference>
<dbReference type="PANTHER" id="PTHR35004:SF6">
    <property type="entry name" value="TRANSPOSASE"/>
    <property type="match status" value="1"/>
</dbReference>
<gene>
    <name evidence="8" type="ORF">DFK10_09420</name>
</gene>
<dbReference type="GO" id="GO:0006310">
    <property type="term" value="P:DNA recombination"/>
    <property type="evidence" value="ECO:0007669"/>
    <property type="project" value="UniProtKB-KW"/>
</dbReference>
<evidence type="ECO:0000259" key="6">
    <source>
        <dbReference type="PROSITE" id="PS50531"/>
    </source>
</evidence>
<dbReference type="GO" id="GO:0003677">
    <property type="term" value="F:DNA binding"/>
    <property type="evidence" value="ECO:0007669"/>
    <property type="project" value="UniProtKB-KW"/>
</dbReference>
<dbReference type="PROSITE" id="PS50994">
    <property type="entry name" value="INTEGRASE"/>
    <property type="match status" value="1"/>
</dbReference>
<dbReference type="Pfam" id="PF00665">
    <property type="entry name" value="rve"/>
    <property type="match status" value="1"/>
</dbReference>
<dbReference type="OrthoDB" id="2065409at2"/>
<dbReference type="InterPro" id="IPR017894">
    <property type="entry name" value="HTH_IS21_transposase_type"/>
</dbReference>
<feature type="region of interest" description="Disordered" evidence="5">
    <location>
        <begin position="367"/>
        <end position="390"/>
    </location>
</feature>
<dbReference type="NCBIfam" id="NF033546">
    <property type="entry name" value="transpos_IS21"/>
    <property type="match status" value="1"/>
</dbReference>
<dbReference type="InterPro" id="IPR012337">
    <property type="entry name" value="RNaseH-like_sf"/>
</dbReference>
<reference evidence="9" key="1">
    <citation type="submission" date="2018-05" db="EMBL/GenBank/DDBJ databases">
        <authorList>
            <person name="Du Z."/>
            <person name="Wang X."/>
        </authorList>
    </citation>
    <scope>NUCLEOTIDE SEQUENCE [LARGE SCALE GENOMIC DNA]</scope>
    <source>
        <strain evidence="9">WDS4C29</strain>
    </source>
</reference>
<dbReference type="GO" id="GO:0032196">
    <property type="term" value="P:transposition"/>
    <property type="evidence" value="ECO:0007669"/>
    <property type="project" value="UniProtKB-KW"/>
</dbReference>
<proteinExistence type="inferred from homology"/>
<dbReference type="GO" id="GO:0015074">
    <property type="term" value="P:DNA integration"/>
    <property type="evidence" value="ECO:0007669"/>
    <property type="project" value="InterPro"/>
</dbReference>
<dbReference type="InterPro" id="IPR001584">
    <property type="entry name" value="Integrase_cat-core"/>
</dbReference>
<keyword evidence="3" id="KW-0238">DNA-binding</keyword>
<dbReference type="InterPro" id="IPR036397">
    <property type="entry name" value="RNaseH_sf"/>
</dbReference>
<evidence type="ECO:0000256" key="5">
    <source>
        <dbReference type="SAM" id="MobiDB-lite"/>
    </source>
</evidence>
<dbReference type="InterPro" id="IPR054353">
    <property type="entry name" value="IstA-like_C"/>
</dbReference>
<name>A0A2V1P6G6_9RHOB</name>
<dbReference type="SUPFAM" id="SSF46689">
    <property type="entry name" value="Homeodomain-like"/>
    <property type="match status" value="1"/>
</dbReference>
<keyword evidence="2" id="KW-0815">Transposition</keyword>
<keyword evidence="4" id="KW-0233">DNA recombination</keyword>
<evidence type="ECO:0000256" key="4">
    <source>
        <dbReference type="ARBA" id="ARBA00023172"/>
    </source>
</evidence>
<evidence type="ECO:0000256" key="1">
    <source>
        <dbReference type="ARBA" id="ARBA00009277"/>
    </source>
</evidence>
<feature type="domain" description="HTH IS21-type" evidence="6">
    <location>
        <begin position="5"/>
        <end position="68"/>
    </location>
</feature>
<dbReference type="Gene3D" id="1.10.10.60">
    <property type="entry name" value="Homeodomain-like"/>
    <property type="match status" value="1"/>
</dbReference>
<evidence type="ECO:0000259" key="7">
    <source>
        <dbReference type="PROSITE" id="PS50994"/>
    </source>
</evidence>
<evidence type="ECO:0000256" key="2">
    <source>
        <dbReference type="ARBA" id="ARBA00022578"/>
    </source>
</evidence>
<accession>A0A2V1P6G6</accession>
<evidence type="ECO:0000313" key="8">
    <source>
        <dbReference type="EMBL" id="PWG16977.1"/>
    </source>
</evidence>
<protein>
    <submittedName>
        <fullName evidence="8">IS21 family transposase</fullName>
    </submittedName>
</protein>
<comment type="caution">
    <text evidence="8">The sequence shown here is derived from an EMBL/GenBank/DDBJ whole genome shotgun (WGS) entry which is preliminary data.</text>
</comment>
<feature type="domain" description="Integrase catalytic" evidence="7">
    <location>
        <begin position="113"/>
        <end position="291"/>
    </location>
</feature>
<sequence>MKGLREIVLIHDLKKQGLSVSAIARKVGCDRKTVRKYLDGGLEAPVYGPRQPRSRVIQPYEDYLQERIQAFPDLSGARLLREIRKLGYDGGYTAVTDFLRKVRPPKQTQFERRFETPPGKQAQVDFAEFTVEFTDEPGVVRKVWLFSMVLGHSRWLWGRFVASQNLQSVLRCHIAAFSDMGGVPEEILYDRMKTAVIGEDEAGVVTYNSSLVALLSHYGAIPRACQPYRAKTKGKVERPFRYIRQDFFLARTFRNMDDLNAQFDAWRIEVANPRVHATTRRVVDEAFAEEVCDLKLLPAIPYSAILSVERRVSKDGMIAVGGNFYSVPDTTRRRTLEVQHHATELRIYEDGELIACHPVLEGKALRRIDPAHRKAPPPRPTLSRSSQGLRRPLDFYGAVGQRLAAKGAQS</sequence>
<keyword evidence="9" id="KW-1185">Reference proteome</keyword>
<dbReference type="EMBL" id="QETF01000008">
    <property type="protein sequence ID" value="PWG16977.1"/>
    <property type="molecule type" value="Genomic_DNA"/>
</dbReference>
<dbReference type="PANTHER" id="PTHR35004">
    <property type="entry name" value="TRANSPOSASE RV3428C-RELATED"/>
    <property type="match status" value="1"/>
</dbReference>
<comment type="similarity">
    <text evidence="1">Belongs to the transposase IS21/IS408/IS1162 family.</text>
</comment>
<dbReference type="RefSeq" id="WP_109388772.1">
    <property type="nucleotide sequence ID" value="NZ_QETF01000008.1"/>
</dbReference>
<dbReference type="SUPFAM" id="SSF53098">
    <property type="entry name" value="Ribonuclease H-like"/>
    <property type="match status" value="1"/>
</dbReference>